<dbReference type="Proteomes" id="UP000700706">
    <property type="component" value="Unassembled WGS sequence"/>
</dbReference>
<comment type="caution">
    <text evidence="2">The sequence shown here is derived from an EMBL/GenBank/DDBJ whole genome shotgun (WGS) entry which is preliminary data.</text>
</comment>
<dbReference type="GO" id="GO:0003676">
    <property type="term" value="F:nucleic acid binding"/>
    <property type="evidence" value="ECO:0007669"/>
    <property type="project" value="InterPro"/>
</dbReference>
<dbReference type="EMBL" id="JAEKLZ010000116">
    <property type="protein sequence ID" value="MBW8724553.1"/>
    <property type="molecule type" value="Genomic_DNA"/>
</dbReference>
<reference evidence="2" key="1">
    <citation type="submission" date="2020-06" db="EMBL/GenBank/DDBJ databases">
        <title>Stable isotope informed genome-resolved metagenomics uncovers potential trophic interactions in rhizosphere soil.</title>
        <authorList>
            <person name="Starr E.P."/>
            <person name="Shi S."/>
            <person name="Blazewicz S.J."/>
            <person name="Koch B.J."/>
            <person name="Probst A.J."/>
            <person name="Hungate B.A."/>
            <person name="Pett-Ridge J."/>
            <person name="Firestone M.K."/>
            <person name="Banfield J.F."/>
        </authorList>
    </citation>
    <scope>NUCLEOTIDE SEQUENCE</scope>
    <source>
        <strain evidence="2">YM_69_17</strain>
    </source>
</reference>
<dbReference type="PROSITE" id="PS50126">
    <property type="entry name" value="S1"/>
    <property type="match status" value="1"/>
</dbReference>
<accession>A0A952KC73</accession>
<evidence type="ECO:0000259" key="1">
    <source>
        <dbReference type="PROSITE" id="PS50126"/>
    </source>
</evidence>
<dbReference type="InterPro" id="IPR003029">
    <property type="entry name" value="S1_domain"/>
</dbReference>
<feature type="domain" description="S1 motif" evidence="1">
    <location>
        <begin position="844"/>
        <end position="911"/>
    </location>
</feature>
<dbReference type="Gene3D" id="2.40.50.140">
    <property type="entry name" value="Nucleic acid-binding proteins"/>
    <property type="match status" value="1"/>
</dbReference>
<dbReference type="InterPro" id="IPR027417">
    <property type="entry name" value="P-loop_NTPase"/>
</dbReference>
<dbReference type="SUPFAM" id="SSF52540">
    <property type="entry name" value="P-loop containing nucleoside triphosphate hydrolases"/>
    <property type="match status" value="1"/>
</dbReference>
<gene>
    <name evidence="2" type="ORF">JF625_05280</name>
</gene>
<dbReference type="Pfam" id="PF00575">
    <property type="entry name" value="S1"/>
    <property type="match status" value="1"/>
</dbReference>
<dbReference type="SUPFAM" id="SSF50249">
    <property type="entry name" value="Nucleic acid-binding proteins"/>
    <property type="match status" value="1"/>
</dbReference>
<dbReference type="SMART" id="SM00316">
    <property type="entry name" value="S1"/>
    <property type="match status" value="1"/>
</dbReference>
<sequence>MVVQQLDGSFTYVHNQQTCLQQNHRCVMLFDKPALEELNSESDVEQKFVFPLLTGDAPTGFGNDSANIHTKINIRKFRVGKGVEQKSYYPDFIITRGTIPLLVVEVKSPGSDLQAALREARLYAHELNAVYPKGINPLQKVIATDGTRMLASTVDSAEPLHDLSHDDFAPYSMQFAALLSDFGGAALDRDYARSQSLLRPKRYWKPRRMVGGAAIQQEEVGLNSFGATISADFAHIFNPLSRSDRALIATKAYVSSKRRERYVEPIDRVIRASTPSAEARSHTIDDTASPTEIIKKLRGQRPLEHQVLLIIGSAGAGKTTFVDHLQEVALPRDVRAKTLWVHIDMNPAPISRAEIYDWLRREIVKGCEAAHPEIDFDELETIKLIHSVEVNQYRKGIGRLYEKNAETYNMKLAEHLTAVDSDLHKRTVNYIRFLSTERKKLLIIVLDNCDKRLREEQLLMFEAAQWLQREFRTLVVLPLREETYDNHRNEPPLDTALKDLVFRIEPPLFQRVLFSRIQLAMSSIQKSGQRTLSYKLPNGMNVQYPASDQAFYLSSIMRSIFEHDLHIRRLIVGLSGRNMRRALEIFLEFCTSGHIGEDDIFRIRKSEGQHVLPLGLVTTVLLRLNLRFYNSDRAYLKNIYAAYERDERPHFFVGVLILKWLSERSLTPGPTRLKGFHPIGLIREDLARFGVEMDAFHREVEHLVRSFCINSEDFRSENLTDSDLISISPAGVVHLQISSEPYYLAAVAEDTWFDTETVAAAIAERIKHPIQHYQARTALLNASDVLDYLIRMRALDADAYNSIYEDKEYEKYVDLTNSSRSVERLEKSIVSPNWVGMQRRYPVGCEAQGQIVNVKNFGIFVQLEENIDGLIHSSVLPPGFASDPSLARGNSVAVRVLELDQFEGRISLGLVSAQSQA</sequence>
<organism evidence="2 3">
    <name type="scientific">Inquilinus limosus</name>
    <dbReference type="NCBI Taxonomy" id="171674"/>
    <lineage>
        <taxon>Bacteria</taxon>
        <taxon>Pseudomonadati</taxon>
        <taxon>Pseudomonadota</taxon>
        <taxon>Alphaproteobacteria</taxon>
        <taxon>Rhodospirillales</taxon>
        <taxon>Rhodospirillaceae</taxon>
        <taxon>Inquilinus</taxon>
    </lineage>
</organism>
<evidence type="ECO:0000313" key="2">
    <source>
        <dbReference type="EMBL" id="MBW8724553.1"/>
    </source>
</evidence>
<dbReference type="Gene3D" id="3.40.50.300">
    <property type="entry name" value="P-loop containing nucleotide triphosphate hydrolases"/>
    <property type="match status" value="1"/>
</dbReference>
<dbReference type="CDD" id="cd00164">
    <property type="entry name" value="S1_like"/>
    <property type="match status" value="1"/>
</dbReference>
<dbReference type="InterPro" id="IPR012340">
    <property type="entry name" value="NA-bd_OB-fold"/>
</dbReference>
<protein>
    <submittedName>
        <fullName evidence="2">S1 RNA-binding domain-containing protein</fullName>
    </submittedName>
</protein>
<dbReference type="AlphaFoldDB" id="A0A952KC73"/>
<evidence type="ECO:0000313" key="3">
    <source>
        <dbReference type="Proteomes" id="UP000700706"/>
    </source>
</evidence>
<name>A0A952KC73_9PROT</name>
<proteinExistence type="predicted"/>
<dbReference type="Gene3D" id="3.90.1570.50">
    <property type="match status" value="1"/>
</dbReference>